<dbReference type="SMART" id="SM00387">
    <property type="entry name" value="HATPase_c"/>
    <property type="match status" value="1"/>
</dbReference>
<dbReference type="PANTHER" id="PTHR45436">
    <property type="entry name" value="SENSOR HISTIDINE KINASE YKOH"/>
    <property type="match status" value="1"/>
</dbReference>
<feature type="domain" description="HAMP" evidence="13">
    <location>
        <begin position="179"/>
        <end position="232"/>
    </location>
</feature>
<dbReference type="RefSeq" id="WP_176804142.1">
    <property type="nucleotide sequence ID" value="NZ_JABXYJ010000006.1"/>
</dbReference>
<proteinExistence type="predicted"/>
<accession>A0A850QHK9</accession>
<keyword evidence="5" id="KW-0808">Transferase</keyword>
<feature type="domain" description="Histidine kinase" evidence="12">
    <location>
        <begin position="240"/>
        <end position="451"/>
    </location>
</feature>
<dbReference type="SMART" id="SM00388">
    <property type="entry name" value="HisKA"/>
    <property type="match status" value="1"/>
</dbReference>
<dbReference type="AlphaFoldDB" id="A0A850QHK9"/>
<evidence type="ECO:0000256" key="3">
    <source>
        <dbReference type="ARBA" id="ARBA00012438"/>
    </source>
</evidence>
<gene>
    <name evidence="14" type="ORF">HV832_12340</name>
</gene>
<dbReference type="Proteomes" id="UP000588051">
    <property type="component" value="Unassembled WGS sequence"/>
</dbReference>
<dbReference type="InterPro" id="IPR003661">
    <property type="entry name" value="HisK_dim/P_dom"/>
</dbReference>
<evidence type="ECO:0000313" key="15">
    <source>
        <dbReference type="Proteomes" id="UP000588051"/>
    </source>
</evidence>
<evidence type="ECO:0000256" key="10">
    <source>
        <dbReference type="ARBA" id="ARBA00023136"/>
    </source>
</evidence>
<comment type="caution">
    <text evidence="14">The sequence shown here is derived from an EMBL/GenBank/DDBJ whole genome shotgun (WGS) entry which is preliminary data.</text>
</comment>
<keyword evidence="9" id="KW-0902">Two-component regulatory system</keyword>
<dbReference type="CDD" id="cd06225">
    <property type="entry name" value="HAMP"/>
    <property type="match status" value="1"/>
</dbReference>
<evidence type="ECO:0000256" key="4">
    <source>
        <dbReference type="ARBA" id="ARBA00022553"/>
    </source>
</evidence>
<dbReference type="EC" id="2.7.13.3" evidence="3"/>
<organism evidence="14 15">
    <name type="scientific">Undibacterium oligocarboniphilum</name>
    <dbReference type="NCBI Taxonomy" id="666702"/>
    <lineage>
        <taxon>Bacteria</taxon>
        <taxon>Pseudomonadati</taxon>
        <taxon>Pseudomonadota</taxon>
        <taxon>Betaproteobacteria</taxon>
        <taxon>Burkholderiales</taxon>
        <taxon>Oxalobacteraceae</taxon>
        <taxon>Undibacterium</taxon>
    </lineage>
</organism>
<feature type="transmembrane region" description="Helical" evidence="11">
    <location>
        <begin position="12"/>
        <end position="34"/>
    </location>
</feature>
<feature type="transmembrane region" description="Helical" evidence="11">
    <location>
        <begin position="154"/>
        <end position="177"/>
    </location>
</feature>
<dbReference type="SUPFAM" id="SSF47384">
    <property type="entry name" value="Homodimeric domain of signal transducing histidine kinase"/>
    <property type="match status" value="1"/>
</dbReference>
<dbReference type="InterPro" id="IPR003594">
    <property type="entry name" value="HATPase_dom"/>
</dbReference>
<dbReference type="InterPro" id="IPR004358">
    <property type="entry name" value="Sig_transdc_His_kin-like_C"/>
</dbReference>
<evidence type="ECO:0000259" key="12">
    <source>
        <dbReference type="PROSITE" id="PS50109"/>
    </source>
</evidence>
<dbReference type="Gene3D" id="3.30.565.10">
    <property type="entry name" value="Histidine kinase-like ATPase, C-terminal domain"/>
    <property type="match status" value="1"/>
</dbReference>
<dbReference type="EMBL" id="JABXYJ010000006">
    <property type="protein sequence ID" value="NVO78619.1"/>
    <property type="molecule type" value="Genomic_DNA"/>
</dbReference>
<comment type="catalytic activity">
    <reaction evidence="1">
        <text>ATP + protein L-histidine = ADP + protein N-phospho-L-histidine.</text>
        <dbReference type="EC" id="2.7.13.3"/>
    </reaction>
</comment>
<evidence type="ECO:0000256" key="11">
    <source>
        <dbReference type="SAM" id="Phobius"/>
    </source>
</evidence>
<dbReference type="Pfam" id="PF00672">
    <property type="entry name" value="HAMP"/>
    <property type="match status" value="1"/>
</dbReference>
<comment type="subcellular location">
    <subcellularLocation>
        <location evidence="2">Membrane</location>
    </subcellularLocation>
</comment>
<dbReference type="CDD" id="cd00082">
    <property type="entry name" value="HisKA"/>
    <property type="match status" value="1"/>
</dbReference>
<dbReference type="Pfam" id="PF02518">
    <property type="entry name" value="HATPase_c"/>
    <property type="match status" value="1"/>
</dbReference>
<dbReference type="InterPro" id="IPR050428">
    <property type="entry name" value="TCS_sensor_his_kinase"/>
</dbReference>
<dbReference type="PROSITE" id="PS50109">
    <property type="entry name" value="HIS_KIN"/>
    <property type="match status" value="1"/>
</dbReference>
<dbReference type="InterPro" id="IPR005467">
    <property type="entry name" value="His_kinase_dom"/>
</dbReference>
<keyword evidence="10 11" id="KW-0472">Membrane</keyword>
<keyword evidence="8 11" id="KW-1133">Transmembrane helix</keyword>
<keyword evidence="15" id="KW-1185">Reference proteome</keyword>
<dbReference type="PRINTS" id="PR00344">
    <property type="entry name" value="BCTRLSENSOR"/>
</dbReference>
<dbReference type="PROSITE" id="PS50885">
    <property type="entry name" value="HAMP"/>
    <property type="match status" value="1"/>
</dbReference>
<evidence type="ECO:0000256" key="8">
    <source>
        <dbReference type="ARBA" id="ARBA00022989"/>
    </source>
</evidence>
<dbReference type="InterPro" id="IPR003660">
    <property type="entry name" value="HAMP_dom"/>
</dbReference>
<reference evidence="14 15" key="1">
    <citation type="submission" date="2020-06" db="EMBL/GenBank/DDBJ databases">
        <authorList>
            <person name="Qiu C."/>
            <person name="Liu Z."/>
        </authorList>
    </citation>
    <scope>NUCLEOTIDE SEQUENCE [LARGE SCALE GENOMIC DNA]</scope>
    <source>
        <strain evidence="14 15">EM 1</strain>
    </source>
</reference>
<evidence type="ECO:0000256" key="9">
    <source>
        <dbReference type="ARBA" id="ARBA00023012"/>
    </source>
</evidence>
<dbReference type="SUPFAM" id="SSF158472">
    <property type="entry name" value="HAMP domain-like"/>
    <property type="match status" value="1"/>
</dbReference>
<keyword evidence="4" id="KW-0597">Phosphoprotein</keyword>
<keyword evidence="7 14" id="KW-0418">Kinase</keyword>
<evidence type="ECO:0000256" key="1">
    <source>
        <dbReference type="ARBA" id="ARBA00000085"/>
    </source>
</evidence>
<sequence>MNSRIWQSSAFRLSLICGAMVIISVATLSTAFYLRTVGVLERNADEKITQISERLLTVAENGSLDQVKQKIHLALSDGIDSDTEIYFLGDPNGRQLAGNLNQITHLYPLGKIVDEKVIRDGRLSQGRLLIQRTQSGNYLVVGRDMSDLREINLLIWRAIGVGSLLAIMLSIGGTVFFRSQIEKKIWAIRHAAQAIETGNLRSRIEITSDGDEFTRLSADLNRMLDRIEHLMDGIRHVSNNIAHNIRTPLGRIRAHLEENLRAGSDPVQMRAVCESAIAEIDGLISLLGKLMQLAEAESEMRRQHFQSISLNALLADISELYEPVAEEFGMQLNLETDEPATISGDYELLSCALANLLDNTIKYAGAAACIRIRLHRTATATRIEVSDNGPGIPEQERQKVLQRFYRLHSDQPGHGLGLSMVNAIIRLHGGQLNLEDAGPGLCVSMTIPLGGR</sequence>
<keyword evidence="6 11" id="KW-0812">Transmembrane</keyword>
<evidence type="ECO:0000256" key="6">
    <source>
        <dbReference type="ARBA" id="ARBA00022692"/>
    </source>
</evidence>
<protein>
    <recommendedName>
        <fullName evidence="3">histidine kinase</fullName>
        <ecNumber evidence="3">2.7.13.3</ecNumber>
    </recommendedName>
</protein>
<dbReference type="SMART" id="SM00304">
    <property type="entry name" value="HAMP"/>
    <property type="match status" value="1"/>
</dbReference>
<dbReference type="Gene3D" id="1.10.287.130">
    <property type="match status" value="1"/>
</dbReference>
<dbReference type="PANTHER" id="PTHR45436:SF8">
    <property type="entry name" value="HISTIDINE KINASE"/>
    <property type="match status" value="1"/>
</dbReference>
<evidence type="ECO:0000313" key="14">
    <source>
        <dbReference type="EMBL" id="NVO78619.1"/>
    </source>
</evidence>
<evidence type="ECO:0000259" key="13">
    <source>
        <dbReference type="PROSITE" id="PS50885"/>
    </source>
</evidence>
<dbReference type="GO" id="GO:0005886">
    <property type="term" value="C:plasma membrane"/>
    <property type="evidence" value="ECO:0007669"/>
    <property type="project" value="TreeGrafter"/>
</dbReference>
<name>A0A850QHK9_9BURK</name>
<dbReference type="InterPro" id="IPR036097">
    <property type="entry name" value="HisK_dim/P_sf"/>
</dbReference>
<dbReference type="SUPFAM" id="SSF55874">
    <property type="entry name" value="ATPase domain of HSP90 chaperone/DNA topoisomerase II/histidine kinase"/>
    <property type="match status" value="1"/>
</dbReference>
<evidence type="ECO:0000256" key="2">
    <source>
        <dbReference type="ARBA" id="ARBA00004370"/>
    </source>
</evidence>
<evidence type="ECO:0000256" key="5">
    <source>
        <dbReference type="ARBA" id="ARBA00022679"/>
    </source>
</evidence>
<dbReference type="GO" id="GO:0000155">
    <property type="term" value="F:phosphorelay sensor kinase activity"/>
    <property type="evidence" value="ECO:0007669"/>
    <property type="project" value="InterPro"/>
</dbReference>
<evidence type="ECO:0000256" key="7">
    <source>
        <dbReference type="ARBA" id="ARBA00022777"/>
    </source>
</evidence>
<dbReference type="InterPro" id="IPR036890">
    <property type="entry name" value="HATPase_C_sf"/>
</dbReference>